<feature type="compositionally biased region" description="Pro residues" evidence="1">
    <location>
        <begin position="49"/>
        <end position="65"/>
    </location>
</feature>
<evidence type="ECO:0000313" key="2">
    <source>
        <dbReference type="EMBL" id="VDD77740.1"/>
    </source>
</evidence>
<feature type="region of interest" description="Disordered" evidence="1">
    <location>
        <begin position="1"/>
        <end position="68"/>
    </location>
</feature>
<reference evidence="2 3" key="1">
    <citation type="submission" date="2018-10" db="EMBL/GenBank/DDBJ databases">
        <authorList>
            <consortium name="Pathogen Informatics"/>
        </authorList>
    </citation>
    <scope>NUCLEOTIDE SEQUENCE [LARGE SCALE GENOMIC DNA]</scope>
</reference>
<sequence>MSAQAEAGDDVDEKYTPPVGHLHCLTRNRFGRRSQEVCTSAQKNVPIFPTSPPPPPPPPPSPPCRPITTESAEHQALTPVVVAAVESDPLTSVAKVSYAGVSSIPN</sequence>
<name>A0A0R3U9Z4_MESCO</name>
<organism evidence="2 3">
    <name type="scientific">Mesocestoides corti</name>
    <name type="common">Flatworm</name>
    <dbReference type="NCBI Taxonomy" id="53468"/>
    <lineage>
        <taxon>Eukaryota</taxon>
        <taxon>Metazoa</taxon>
        <taxon>Spiralia</taxon>
        <taxon>Lophotrochozoa</taxon>
        <taxon>Platyhelminthes</taxon>
        <taxon>Cestoda</taxon>
        <taxon>Eucestoda</taxon>
        <taxon>Cyclophyllidea</taxon>
        <taxon>Mesocestoididae</taxon>
        <taxon>Mesocestoides</taxon>
    </lineage>
</organism>
<accession>A0A0R3U9Z4</accession>
<protein>
    <submittedName>
        <fullName evidence="2">Uncharacterized protein</fullName>
    </submittedName>
</protein>
<gene>
    <name evidence="2" type="ORF">MCOS_LOCUS3743</name>
</gene>
<dbReference type="EMBL" id="UXSR01000962">
    <property type="protein sequence ID" value="VDD77740.1"/>
    <property type="molecule type" value="Genomic_DNA"/>
</dbReference>
<evidence type="ECO:0000313" key="3">
    <source>
        <dbReference type="Proteomes" id="UP000267029"/>
    </source>
</evidence>
<dbReference type="AlphaFoldDB" id="A0A0R3U9Z4"/>
<keyword evidence="3" id="KW-1185">Reference proteome</keyword>
<proteinExistence type="predicted"/>
<evidence type="ECO:0000256" key="1">
    <source>
        <dbReference type="SAM" id="MobiDB-lite"/>
    </source>
</evidence>
<dbReference type="Proteomes" id="UP000267029">
    <property type="component" value="Unassembled WGS sequence"/>
</dbReference>